<feature type="domain" description="Late embryogenesis abundant protein LEA-2 subgroup" evidence="7">
    <location>
        <begin position="110"/>
        <end position="206"/>
    </location>
</feature>
<dbReference type="InterPro" id="IPR044839">
    <property type="entry name" value="NDR1-like"/>
</dbReference>
<feature type="region of interest" description="Disordered" evidence="5">
    <location>
        <begin position="1"/>
        <end position="32"/>
    </location>
</feature>
<evidence type="ECO:0000256" key="5">
    <source>
        <dbReference type="SAM" id="MobiDB-lite"/>
    </source>
</evidence>
<evidence type="ECO:0000256" key="1">
    <source>
        <dbReference type="ARBA" id="ARBA00004167"/>
    </source>
</evidence>
<evidence type="ECO:0000256" key="4">
    <source>
        <dbReference type="ARBA" id="ARBA00023136"/>
    </source>
</evidence>
<dbReference type="GO" id="GO:0016020">
    <property type="term" value="C:membrane"/>
    <property type="evidence" value="ECO:0007669"/>
    <property type="project" value="UniProtKB-SubCell"/>
</dbReference>
<organism evidence="8 9">
    <name type="scientific">Castilleja foliolosa</name>
    <dbReference type="NCBI Taxonomy" id="1961234"/>
    <lineage>
        <taxon>Eukaryota</taxon>
        <taxon>Viridiplantae</taxon>
        <taxon>Streptophyta</taxon>
        <taxon>Embryophyta</taxon>
        <taxon>Tracheophyta</taxon>
        <taxon>Spermatophyta</taxon>
        <taxon>Magnoliopsida</taxon>
        <taxon>eudicotyledons</taxon>
        <taxon>Gunneridae</taxon>
        <taxon>Pentapetalae</taxon>
        <taxon>asterids</taxon>
        <taxon>lamiids</taxon>
        <taxon>Lamiales</taxon>
        <taxon>Orobanchaceae</taxon>
        <taxon>Pedicularideae</taxon>
        <taxon>Castillejinae</taxon>
        <taxon>Castilleja</taxon>
    </lineage>
</organism>
<dbReference type="Pfam" id="PF03168">
    <property type="entry name" value="LEA_2"/>
    <property type="match status" value="1"/>
</dbReference>
<evidence type="ECO:0000313" key="8">
    <source>
        <dbReference type="EMBL" id="KAL3639733.1"/>
    </source>
</evidence>
<dbReference type="PANTHER" id="PTHR31234">
    <property type="entry name" value="LATE EMBRYOGENESIS ABUNDANT (LEA) HYDROXYPROLINE-RICH GLYCOPROTEIN FAMILY"/>
    <property type="match status" value="1"/>
</dbReference>
<keyword evidence="9" id="KW-1185">Reference proteome</keyword>
<protein>
    <recommendedName>
        <fullName evidence="7">Late embryogenesis abundant protein LEA-2 subgroup domain-containing protein</fullName>
    </recommendedName>
</protein>
<comment type="subcellular location">
    <subcellularLocation>
        <location evidence="1">Membrane</location>
        <topology evidence="1">Single-pass membrane protein</topology>
    </subcellularLocation>
</comment>
<evidence type="ECO:0000256" key="2">
    <source>
        <dbReference type="ARBA" id="ARBA00022692"/>
    </source>
</evidence>
<proteinExistence type="predicted"/>
<name>A0ABD3DBL3_9LAMI</name>
<evidence type="ECO:0000256" key="3">
    <source>
        <dbReference type="ARBA" id="ARBA00022989"/>
    </source>
</evidence>
<dbReference type="Proteomes" id="UP001632038">
    <property type="component" value="Unassembled WGS sequence"/>
</dbReference>
<dbReference type="SUPFAM" id="SSF117070">
    <property type="entry name" value="LEA14-like"/>
    <property type="match status" value="1"/>
</dbReference>
<dbReference type="AlphaFoldDB" id="A0ABD3DBL3"/>
<keyword evidence="2 6" id="KW-0812">Transmembrane</keyword>
<comment type="caution">
    <text evidence="8">The sequence shown here is derived from an EMBL/GenBank/DDBJ whole genome shotgun (WGS) entry which is preliminary data.</text>
</comment>
<feature type="transmembrane region" description="Helical" evidence="6">
    <location>
        <begin position="59"/>
        <end position="77"/>
    </location>
</feature>
<evidence type="ECO:0000259" key="7">
    <source>
        <dbReference type="Pfam" id="PF03168"/>
    </source>
</evidence>
<keyword evidence="3 6" id="KW-1133">Transmembrane helix</keyword>
<dbReference type="Gene3D" id="2.60.40.1820">
    <property type="match status" value="1"/>
</dbReference>
<reference evidence="9" key="1">
    <citation type="journal article" date="2024" name="IScience">
        <title>Strigolactones Initiate the Formation of Haustorium-like Structures in Castilleja.</title>
        <authorList>
            <person name="Buerger M."/>
            <person name="Peterson D."/>
            <person name="Chory J."/>
        </authorList>
    </citation>
    <scope>NUCLEOTIDE SEQUENCE [LARGE SCALE GENOMIC DNA]</scope>
</reference>
<keyword evidence="4 6" id="KW-0472">Membrane</keyword>
<dbReference type="InterPro" id="IPR004864">
    <property type="entry name" value="LEA_2"/>
</dbReference>
<gene>
    <name evidence="8" type="ORF">CASFOL_014701</name>
</gene>
<sequence>MTAAKNPDTPSSRRPLLSDQLPSNSQSPGPPPQYVVVLPPYLPPHRSNRLLRKSCQRRLICSSIILLLLAAAAYVLWPSDPKLSVVRLSLDRLHFHTTPKISLDVTLDVTVRVWNKDFYSVDYDSLDVSIGYRGKRLGSMTSDGGSIKARQSSYVNATLQLNAAEVLSDAIYLIEDLARGAITFDTESEITGKLGLFFFDLPIKAKISCEVIVNTRNQTITHQNCYPE</sequence>
<dbReference type="PANTHER" id="PTHR31234:SF4">
    <property type="entry name" value="EXPRESSED PROTEIN"/>
    <property type="match status" value="1"/>
</dbReference>
<dbReference type="EMBL" id="JAVIJP010000017">
    <property type="protein sequence ID" value="KAL3639733.1"/>
    <property type="molecule type" value="Genomic_DNA"/>
</dbReference>
<accession>A0ABD3DBL3</accession>
<evidence type="ECO:0000256" key="6">
    <source>
        <dbReference type="SAM" id="Phobius"/>
    </source>
</evidence>
<evidence type="ECO:0000313" key="9">
    <source>
        <dbReference type="Proteomes" id="UP001632038"/>
    </source>
</evidence>